<feature type="compositionally biased region" description="Polar residues" evidence="1">
    <location>
        <begin position="113"/>
        <end position="123"/>
    </location>
</feature>
<dbReference type="Proteomes" id="UP000800036">
    <property type="component" value="Unassembled WGS sequence"/>
</dbReference>
<feature type="region of interest" description="Disordered" evidence="1">
    <location>
        <begin position="436"/>
        <end position="503"/>
    </location>
</feature>
<evidence type="ECO:0000256" key="1">
    <source>
        <dbReference type="SAM" id="MobiDB-lite"/>
    </source>
</evidence>
<name>A0A6A5V6P5_9PLEO</name>
<keyword evidence="3" id="KW-1185">Reference proteome</keyword>
<accession>A0A6A5V6P5</accession>
<evidence type="ECO:0000313" key="3">
    <source>
        <dbReference type="Proteomes" id="UP000800036"/>
    </source>
</evidence>
<sequence length="513" mass="56042">MSEHGDTATPMHTEIPSELVSKRKTYIDPSYDLQALALIADNDDELTPTATPRAGSPPAASAELPAIKPPGLSTFTEFSDRPRQSSEATIKPVSERQGLRRRADTTPAGALQQMYSGGTSLFQPQLPRRAVSSKTARAFSRSGSRDRRRPSKDRSLTPEEPSQLGSTASRPLISKRKSNRSSVGRLGLKPKSLVWRMSSPPKSYELPPEIKLSLSEKARMKETLRLRNIETLKLTFSDTQSRALILPTPSTFYGRPLSIRTKTPPSLVGSFATLRGGAPSGNLTPLGSGTPPRSSTPLRTVTPVRSTTPRSARSSRAGTPSTRAKHFSSLSPVDQRIPWRTSIIVDSPQRDATPVPQERRRAYIPGPIQLEERISTTPRRGSVARERFDNGTVPRPKRFSNLIALDGIVMYFEALGVAEEASEACLDRFWLQTRRTPRQSTTNTSAKSSGKAALPVLPPSPPSPGGIATTFEGMFRSHKALRDDDDKPPPSPGTPGRRKPRLRQLLMASLKPG</sequence>
<protein>
    <submittedName>
        <fullName evidence="2">Uncharacterized protein</fullName>
    </submittedName>
</protein>
<feature type="compositionally biased region" description="Basic and acidic residues" evidence="1">
    <location>
        <begin position="93"/>
        <end position="104"/>
    </location>
</feature>
<evidence type="ECO:0000313" key="2">
    <source>
        <dbReference type="EMBL" id="KAF1968997.1"/>
    </source>
</evidence>
<reference evidence="2" key="1">
    <citation type="journal article" date="2020" name="Stud. Mycol.">
        <title>101 Dothideomycetes genomes: a test case for predicting lifestyles and emergence of pathogens.</title>
        <authorList>
            <person name="Haridas S."/>
            <person name="Albert R."/>
            <person name="Binder M."/>
            <person name="Bloem J."/>
            <person name="Labutti K."/>
            <person name="Salamov A."/>
            <person name="Andreopoulos B."/>
            <person name="Baker S."/>
            <person name="Barry K."/>
            <person name="Bills G."/>
            <person name="Bluhm B."/>
            <person name="Cannon C."/>
            <person name="Castanera R."/>
            <person name="Culley D."/>
            <person name="Daum C."/>
            <person name="Ezra D."/>
            <person name="Gonzalez J."/>
            <person name="Henrissat B."/>
            <person name="Kuo A."/>
            <person name="Liang C."/>
            <person name="Lipzen A."/>
            <person name="Lutzoni F."/>
            <person name="Magnuson J."/>
            <person name="Mondo S."/>
            <person name="Nolan M."/>
            <person name="Ohm R."/>
            <person name="Pangilinan J."/>
            <person name="Park H.-J."/>
            <person name="Ramirez L."/>
            <person name="Alfaro M."/>
            <person name="Sun H."/>
            <person name="Tritt A."/>
            <person name="Yoshinaga Y."/>
            <person name="Zwiers L.-H."/>
            <person name="Turgeon B."/>
            <person name="Goodwin S."/>
            <person name="Spatafora J."/>
            <person name="Crous P."/>
            <person name="Grigoriev I."/>
        </authorList>
    </citation>
    <scope>NUCLEOTIDE SEQUENCE</scope>
    <source>
        <strain evidence="2">CBS 107.79</strain>
    </source>
</reference>
<feature type="compositionally biased region" description="Polar residues" evidence="1">
    <location>
        <begin position="281"/>
        <end position="295"/>
    </location>
</feature>
<dbReference type="AlphaFoldDB" id="A0A6A5V6P5"/>
<organism evidence="2 3">
    <name type="scientific">Bimuria novae-zelandiae CBS 107.79</name>
    <dbReference type="NCBI Taxonomy" id="1447943"/>
    <lineage>
        <taxon>Eukaryota</taxon>
        <taxon>Fungi</taxon>
        <taxon>Dikarya</taxon>
        <taxon>Ascomycota</taxon>
        <taxon>Pezizomycotina</taxon>
        <taxon>Dothideomycetes</taxon>
        <taxon>Pleosporomycetidae</taxon>
        <taxon>Pleosporales</taxon>
        <taxon>Massarineae</taxon>
        <taxon>Didymosphaeriaceae</taxon>
        <taxon>Bimuria</taxon>
    </lineage>
</organism>
<gene>
    <name evidence="2" type="ORF">BU23DRAFT_571901</name>
</gene>
<feature type="compositionally biased region" description="Low complexity" evidence="1">
    <location>
        <begin position="296"/>
        <end position="322"/>
    </location>
</feature>
<proteinExistence type="predicted"/>
<dbReference type="OrthoDB" id="3786440at2759"/>
<dbReference type="EMBL" id="ML976714">
    <property type="protein sequence ID" value="KAF1968997.1"/>
    <property type="molecule type" value="Genomic_DNA"/>
</dbReference>
<feature type="compositionally biased region" description="Polar residues" evidence="1">
    <location>
        <begin position="438"/>
        <end position="448"/>
    </location>
</feature>
<feature type="region of interest" description="Disordered" evidence="1">
    <location>
        <begin position="275"/>
        <end position="331"/>
    </location>
</feature>
<feature type="region of interest" description="Disordered" evidence="1">
    <location>
        <begin position="44"/>
        <end position="185"/>
    </location>
</feature>